<protein>
    <submittedName>
        <fullName evidence="1">Uncharacterized protein</fullName>
    </submittedName>
</protein>
<dbReference type="InParanoid" id="L9JE66"/>
<dbReference type="EMBL" id="KB321017">
    <property type="protein sequence ID" value="ELW48900.1"/>
    <property type="molecule type" value="Genomic_DNA"/>
</dbReference>
<reference evidence="2" key="1">
    <citation type="submission" date="2012-07" db="EMBL/GenBank/DDBJ databases">
        <title>Genome of the Chinese tree shrew, a rising model animal genetically related to primates.</title>
        <authorList>
            <person name="Zhang G."/>
            <person name="Fan Y."/>
            <person name="Yao Y."/>
            <person name="Huang Z."/>
        </authorList>
    </citation>
    <scope>NUCLEOTIDE SEQUENCE [LARGE SCALE GENOMIC DNA]</scope>
</reference>
<name>L9JE66_TUPCH</name>
<gene>
    <name evidence="1" type="ORF">TREES_T100014258</name>
</gene>
<dbReference type="AlphaFoldDB" id="L9JE66"/>
<keyword evidence="2" id="KW-1185">Reference proteome</keyword>
<accession>L9JE66</accession>
<evidence type="ECO:0000313" key="1">
    <source>
        <dbReference type="EMBL" id="ELW48900.1"/>
    </source>
</evidence>
<dbReference type="Proteomes" id="UP000011518">
    <property type="component" value="Unassembled WGS sequence"/>
</dbReference>
<reference evidence="2" key="2">
    <citation type="journal article" date="2013" name="Nat. Commun.">
        <title>Genome of the Chinese tree shrew.</title>
        <authorList>
            <person name="Fan Y."/>
            <person name="Huang Z.Y."/>
            <person name="Cao C.C."/>
            <person name="Chen C.S."/>
            <person name="Chen Y.X."/>
            <person name="Fan D.D."/>
            <person name="He J."/>
            <person name="Hou H.L."/>
            <person name="Hu L."/>
            <person name="Hu X.T."/>
            <person name="Jiang X.T."/>
            <person name="Lai R."/>
            <person name="Lang Y.S."/>
            <person name="Liang B."/>
            <person name="Liao S.G."/>
            <person name="Mu D."/>
            <person name="Ma Y.Y."/>
            <person name="Niu Y.Y."/>
            <person name="Sun X.Q."/>
            <person name="Xia J.Q."/>
            <person name="Xiao J."/>
            <person name="Xiong Z.Q."/>
            <person name="Xu L."/>
            <person name="Yang L."/>
            <person name="Zhang Y."/>
            <person name="Zhao W."/>
            <person name="Zhao X.D."/>
            <person name="Zheng Y.T."/>
            <person name="Zhou J.M."/>
            <person name="Zhu Y.B."/>
            <person name="Zhang G.J."/>
            <person name="Wang J."/>
            <person name="Yao Y.G."/>
        </authorList>
    </citation>
    <scope>NUCLEOTIDE SEQUENCE [LARGE SCALE GENOMIC DNA]</scope>
</reference>
<proteinExistence type="predicted"/>
<evidence type="ECO:0000313" key="2">
    <source>
        <dbReference type="Proteomes" id="UP000011518"/>
    </source>
</evidence>
<organism evidence="1 2">
    <name type="scientific">Tupaia chinensis</name>
    <name type="common">Chinese tree shrew</name>
    <name type="synonym">Tupaia belangeri chinensis</name>
    <dbReference type="NCBI Taxonomy" id="246437"/>
    <lineage>
        <taxon>Eukaryota</taxon>
        <taxon>Metazoa</taxon>
        <taxon>Chordata</taxon>
        <taxon>Craniata</taxon>
        <taxon>Vertebrata</taxon>
        <taxon>Euteleostomi</taxon>
        <taxon>Mammalia</taxon>
        <taxon>Eutheria</taxon>
        <taxon>Euarchontoglires</taxon>
        <taxon>Scandentia</taxon>
        <taxon>Tupaiidae</taxon>
        <taxon>Tupaia</taxon>
    </lineage>
</organism>
<sequence length="123" mass="13386">MLSSSPSRAHCSCFSERWLTQPSEATMGRSIFDSAIEPHLLVNPTSSNLCFFPSPGSWLSCTLPPPAGLLCIASPSLSVFHRSRRGFETAVYDTGKGFLLQLLDYALRGNGRRAVEPLGARMP</sequence>